<dbReference type="Pfam" id="PF02321">
    <property type="entry name" value="OEP"/>
    <property type="match status" value="1"/>
</dbReference>
<dbReference type="InterPro" id="IPR051906">
    <property type="entry name" value="TolC-like"/>
</dbReference>
<accession>A0A4U2ZA24</accession>
<keyword evidence="4" id="KW-1134">Transmembrane beta strand</keyword>
<evidence type="ECO:0000256" key="6">
    <source>
        <dbReference type="ARBA" id="ARBA00023136"/>
    </source>
</evidence>
<dbReference type="Gene3D" id="1.20.1600.10">
    <property type="entry name" value="Outer membrane efflux proteins (OEP)"/>
    <property type="match status" value="1"/>
</dbReference>
<dbReference type="GO" id="GO:0015562">
    <property type="term" value="F:efflux transmembrane transporter activity"/>
    <property type="evidence" value="ECO:0007669"/>
    <property type="project" value="InterPro"/>
</dbReference>
<evidence type="ECO:0000256" key="1">
    <source>
        <dbReference type="ARBA" id="ARBA00004442"/>
    </source>
</evidence>
<dbReference type="RefSeq" id="WP_137011812.1">
    <property type="nucleotide sequence ID" value="NZ_SZPX01000001.1"/>
</dbReference>
<feature type="signal peptide" evidence="8">
    <location>
        <begin position="1"/>
        <end position="19"/>
    </location>
</feature>
<evidence type="ECO:0000313" key="10">
    <source>
        <dbReference type="Proteomes" id="UP000309561"/>
    </source>
</evidence>
<dbReference type="GO" id="GO:1990281">
    <property type="term" value="C:efflux pump complex"/>
    <property type="evidence" value="ECO:0007669"/>
    <property type="project" value="TreeGrafter"/>
</dbReference>
<evidence type="ECO:0000256" key="3">
    <source>
        <dbReference type="ARBA" id="ARBA00022448"/>
    </source>
</evidence>
<dbReference type="AlphaFoldDB" id="A0A4U2ZA24"/>
<dbReference type="GO" id="GO:0015288">
    <property type="term" value="F:porin activity"/>
    <property type="evidence" value="ECO:0007669"/>
    <property type="project" value="TreeGrafter"/>
</dbReference>
<evidence type="ECO:0000256" key="4">
    <source>
        <dbReference type="ARBA" id="ARBA00022452"/>
    </source>
</evidence>
<gene>
    <name evidence="9" type="ORF">FCU45_02170</name>
</gene>
<dbReference type="EMBL" id="SZPX01000001">
    <property type="protein sequence ID" value="TKI71207.1"/>
    <property type="molecule type" value="Genomic_DNA"/>
</dbReference>
<keyword evidence="6" id="KW-0472">Membrane</keyword>
<evidence type="ECO:0000256" key="7">
    <source>
        <dbReference type="ARBA" id="ARBA00023237"/>
    </source>
</evidence>
<evidence type="ECO:0000256" key="8">
    <source>
        <dbReference type="SAM" id="SignalP"/>
    </source>
</evidence>
<keyword evidence="3" id="KW-0813">Transport</keyword>
<keyword evidence="7" id="KW-0998">Cell outer membrane</keyword>
<keyword evidence="8" id="KW-0732">Signal</keyword>
<evidence type="ECO:0000256" key="5">
    <source>
        <dbReference type="ARBA" id="ARBA00022692"/>
    </source>
</evidence>
<dbReference type="Proteomes" id="UP000309561">
    <property type="component" value="Unassembled WGS sequence"/>
</dbReference>
<comment type="subcellular location">
    <subcellularLocation>
        <location evidence="1">Cell outer membrane</location>
    </subcellularLocation>
</comment>
<reference evidence="9 10" key="1">
    <citation type="submission" date="2019-04" db="EMBL/GenBank/DDBJ databases">
        <title>Sulfurimonas crateris sp. nov. a facultative anaerobic sulfur-oxidizing chemolithautotrophic bacterium isolated from a terrestrial mud vulcano.</title>
        <authorList>
            <person name="Ratnikova N.M."/>
            <person name="Slobodkin A.I."/>
            <person name="Merkel A.Y."/>
            <person name="Novikov A."/>
            <person name="Bonch-Osmolovskaya E.A."/>
            <person name="Slobodkina G.B."/>
        </authorList>
    </citation>
    <scope>NUCLEOTIDE SEQUENCE [LARGE SCALE GENOMIC DNA]</scope>
    <source>
        <strain evidence="9 10">SN118</strain>
    </source>
</reference>
<evidence type="ECO:0000256" key="2">
    <source>
        <dbReference type="ARBA" id="ARBA00007613"/>
    </source>
</evidence>
<dbReference type="PANTHER" id="PTHR30026:SF20">
    <property type="entry name" value="OUTER MEMBRANE PROTEIN TOLC"/>
    <property type="match status" value="1"/>
</dbReference>
<keyword evidence="5" id="KW-0812">Transmembrane</keyword>
<proteinExistence type="inferred from homology"/>
<feature type="chain" id="PRO_5020901276" evidence="8">
    <location>
        <begin position="20"/>
        <end position="439"/>
    </location>
</feature>
<comment type="similarity">
    <text evidence="2">Belongs to the outer membrane factor (OMF) (TC 1.B.17) family.</text>
</comment>
<dbReference type="PANTHER" id="PTHR30026">
    <property type="entry name" value="OUTER MEMBRANE PROTEIN TOLC"/>
    <property type="match status" value="1"/>
</dbReference>
<name>A0A4U2ZA24_9BACT</name>
<evidence type="ECO:0000313" key="9">
    <source>
        <dbReference type="EMBL" id="TKI71207.1"/>
    </source>
</evidence>
<sequence length="439" mass="49482">MKTVKFTLICTLFSALLCASEVMPIDLQSVLELGGANNLTIKEFQAKQEEALKSLEKAKEWWLPNIYAGVKTQQLWGAAMNGNGSFYTDVDSDNLWGGVGVKMRLNFADGIYKTKAAQLNVRTHSFESIAEKNQVLLSCVNAYYDMAYEQLKYKAYKNLAEQSDTLMQQIAIQVEAGLRYQSELLLAKGNHAHLKLEMINAQSAYERKSAELVRLLHLKNSVKLSIGEELLLPLDFQTISDINSDIAYTNRAEIKAIDSSILSLQKEKKSITEGIWMPELSIDTYTSYFGSLRGDMTPVALNQGSKQLYPTQGLNLSLLWNIPLGELLYRSSEEKYNAKIQTERVKLQQMDAQINEELSNATQDIEIGKEKITLSKEALNSTKEALNQSIERQKQGTAKPFEVFQVQQFYLQSKIDYLKAISDYNKAQFALKVAKGETL</sequence>
<organism evidence="9 10">
    <name type="scientific">Sulfurimonas crateris</name>
    <dbReference type="NCBI Taxonomy" id="2574727"/>
    <lineage>
        <taxon>Bacteria</taxon>
        <taxon>Pseudomonadati</taxon>
        <taxon>Campylobacterota</taxon>
        <taxon>Epsilonproteobacteria</taxon>
        <taxon>Campylobacterales</taxon>
        <taxon>Sulfurimonadaceae</taxon>
        <taxon>Sulfurimonas</taxon>
    </lineage>
</organism>
<dbReference type="GO" id="GO:0009279">
    <property type="term" value="C:cell outer membrane"/>
    <property type="evidence" value="ECO:0007669"/>
    <property type="project" value="UniProtKB-SubCell"/>
</dbReference>
<dbReference type="InterPro" id="IPR003423">
    <property type="entry name" value="OMP_efflux"/>
</dbReference>
<dbReference type="SUPFAM" id="SSF56954">
    <property type="entry name" value="Outer membrane efflux proteins (OEP)"/>
    <property type="match status" value="1"/>
</dbReference>
<dbReference type="OrthoDB" id="940457at2"/>
<protein>
    <submittedName>
        <fullName evidence="9">TolC family protein</fullName>
    </submittedName>
</protein>
<comment type="caution">
    <text evidence="9">The sequence shown here is derived from an EMBL/GenBank/DDBJ whole genome shotgun (WGS) entry which is preliminary data.</text>
</comment>
<keyword evidence="10" id="KW-1185">Reference proteome</keyword>